<comment type="caution">
    <text evidence="1">The sequence shown here is derived from an EMBL/GenBank/DDBJ whole genome shotgun (WGS) entry which is preliminary data.</text>
</comment>
<name>A0A2W5ACB7_9SPHN</name>
<protein>
    <recommendedName>
        <fullName evidence="3">Nucleotidyltransferase family protein</fullName>
    </recommendedName>
</protein>
<dbReference type="EMBL" id="QFNN01000039">
    <property type="protein sequence ID" value="PZO89999.1"/>
    <property type="molecule type" value="Genomic_DNA"/>
</dbReference>
<gene>
    <name evidence="1" type="ORF">DI623_08275</name>
</gene>
<dbReference type="AlphaFoldDB" id="A0A2W5ACB7"/>
<proteinExistence type="predicted"/>
<organism evidence="1 2">
    <name type="scientific">Sphingomonas sanxanigenens</name>
    <dbReference type="NCBI Taxonomy" id="397260"/>
    <lineage>
        <taxon>Bacteria</taxon>
        <taxon>Pseudomonadati</taxon>
        <taxon>Pseudomonadota</taxon>
        <taxon>Alphaproteobacteria</taxon>
        <taxon>Sphingomonadales</taxon>
        <taxon>Sphingomonadaceae</taxon>
        <taxon>Sphingomonas</taxon>
    </lineage>
</organism>
<accession>A0A2W5ACB7</accession>
<evidence type="ECO:0000313" key="1">
    <source>
        <dbReference type="EMBL" id="PZO89999.1"/>
    </source>
</evidence>
<evidence type="ECO:0008006" key="3">
    <source>
        <dbReference type="Google" id="ProtNLM"/>
    </source>
</evidence>
<sequence length="183" mass="19640">MTSPYRPEFEAALRIFARVSGAMKARGFAPPVLVGGAAVELYSASAVVTGDFDVVTGRQDAFEEELCKVGFVRPGGAGKATRGWIHPDLGLGFEVVSDSLLDGMADRDRLRFFSLDADGEAAVLSLEDMIADRVGQYASGSAPAMLGQARTLFDLFPDADLEYLERRIRHESGGDHGLEILNA</sequence>
<reference evidence="1 2" key="1">
    <citation type="submission" date="2017-08" db="EMBL/GenBank/DDBJ databases">
        <title>Infants hospitalized years apart are colonized by the same room-sourced microbial strains.</title>
        <authorList>
            <person name="Brooks B."/>
            <person name="Olm M.R."/>
            <person name="Firek B.A."/>
            <person name="Baker R."/>
            <person name="Thomas B.C."/>
            <person name="Morowitz M.J."/>
            <person name="Banfield J.F."/>
        </authorList>
    </citation>
    <scope>NUCLEOTIDE SEQUENCE [LARGE SCALE GENOMIC DNA]</scope>
    <source>
        <strain evidence="1">S2_018_000_R2_101</strain>
    </source>
</reference>
<dbReference type="Proteomes" id="UP000249066">
    <property type="component" value="Unassembled WGS sequence"/>
</dbReference>
<evidence type="ECO:0000313" key="2">
    <source>
        <dbReference type="Proteomes" id="UP000249066"/>
    </source>
</evidence>